<dbReference type="InterPro" id="IPR006683">
    <property type="entry name" value="Thioestr_dom"/>
</dbReference>
<dbReference type="NCBIfam" id="TIGR00369">
    <property type="entry name" value="unchar_dom_1"/>
    <property type="match status" value="1"/>
</dbReference>
<dbReference type="InterPro" id="IPR003736">
    <property type="entry name" value="PAAI_dom"/>
</dbReference>
<dbReference type="InterPro" id="IPR029069">
    <property type="entry name" value="HotDog_dom_sf"/>
</dbReference>
<dbReference type="GO" id="GO:0042372">
    <property type="term" value="P:phylloquinone biosynthetic process"/>
    <property type="evidence" value="ECO:0007669"/>
    <property type="project" value="TreeGrafter"/>
</dbReference>
<dbReference type="CDD" id="cd03443">
    <property type="entry name" value="PaaI_thioesterase"/>
    <property type="match status" value="1"/>
</dbReference>
<dbReference type="Gene3D" id="3.10.129.10">
    <property type="entry name" value="Hotdog Thioesterase"/>
    <property type="match status" value="1"/>
</dbReference>
<dbReference type="PANTHER" id="PTHR43240:SF5">
    <property type="entry name" value="1,4-DIHYDROXY-2-NAPHTHOYL-COA THIOESTERASE 1"/>
    <property type="match status" value="1"/>
</dbReference>
<evidence type="ECO:0000256" key="1">
    <source>
        <dbReference type="ARBA" id="ARBA00022801"/>
    </source>
</evidence>
<dbReference type="PANTHER" id="PTHR43240">
    <property type="entry name" value="1,4-DIHYDROXY-2-NAPHTHOYL-COA THIOESTERASE 1"/>
    <property type="match status" value="1"/>
</dbReference>
<dbReference type="AlphaFoldDB" id="A0A0D6R193"/>
<dbReference type="SUPFAM" id="SSF54637">
    <property type="entry name" value="Thioesterase/thiol ester dehydrase-isomerase"/>
    <property type="match status" value="1"/>
</dbReference>
<reference evidence="3" key="1">
    <citation type="submission" date="2015-03" db="EMBL/GenBank/DDBJ databases">
        <title>A transcriptome of Araucaria cunninghamii, an australian fine timber species.</title>
        <authorList>
            <person name="Jing Yi C.J.Y."/>
            <person name="Yin San L.Y.S."/>
            <person name="Abdul Karim S.S."/>
            <person name="Wan Azmi N.N."/>
            <person name="Hercus R.R."/>
            <person name="Croft L.L."/>
        </authorList>
    </citation>
    <scope>NUCLEOTIDE SEQUENCE</scope>
    <source>
        <strain evidence="3">MI0301</strain>
        <tissue evidence="3">Leaf</tissue>
    </source>
</reference>
<dbReference type="GO" id="GO:0005777">
    <property type="term" value="C:peroxisome"/>
    <property type="evidence" value="ECO:0007669"/>
    <property type="project" value="TreeGrafter"/>
</dbReference>
<dbReference type="Pfam" id="PF03061">
    <property type="entry name" value="4HBT"/>
    <property type="match status" value="1"/>
</dbReference>
<keyword evidence="1" id="KW-0378">Hydrolase</keyword>
<name>A0A0D6R193_ARACU</name>
<accession>A0A0D6R193</accession>
<dbReference type="GO" id="GO:0061522">
    <property type="term" value="F:1,4-dihydroxy-2-naphthoyl-CoA thioesterase activity"/>
    <property type="evidence" value="ECO:0007669"/>
    <property type="project" value="TreeGrafter"/>
</dbReference>
<dbReference type="EMBL" id="GCKF01032338">
    <property type="protein sequence ID" value="JAG97602.1"/>
    <property type="molecule type" value="Transcribed_RNA"/>
</dbReference>
<organism evidence="3">
    <name type="scientific">Araucaria cunninghamii</name>
    <name type="common">Hoop pine</name>
    <name type="synonym">Moreton Bay pine</name>
    <dbReference type="NCBI Taxonomy" id="56994"/>
    <lineage>
        <taxon>Eukaryota</taxon>
        <taxon>Viridiplantae</taxon>
        <taxon>Streptophyta</taxon>
        <taxon>Embryophyta</taxon>
        <taxon>Tracheophyta</taxon>
        <taxon>Spermatophyta</taxon>
        <taxon>Pinopsida</taxon>
        <taxon>Pinidae</taxon>
        <taxon>Conifers II</taxon>
        <taxon>Araucariales</taxon>
        <taxon>Araucariaceae</taxon>
        <taxon>Araucaria</taxon>
    </lineage>
</organism>
<evidence type="ECO:0000313" key="3">
    <source>
        <dbReference type="EMBL" id="JAG97602.1"/>
    </source>
</evidence>
<evidence type="ECO:0000259" key="2">
    <source>
        <dbReference type="Pfam" id="PF03061"/>
    </source>
</evidence>
<feature type="domain" description="Thioesterase" evidence="2">
    <location>
        <begin position="57"/>
        <end position="126"/>
    </location>
</feature>
<sequence>MDSFTQNYLECKIPEAMMGTRAPDLVLKPFGFHVDLASAQCVTGHLTVTQTCCQPFKVLHGGVTSLIAEGLASIGAHISSGFQRIAGIELNINHLKAASLGMTVYASAKPISVGKRVQVWEVKFWKIPVSDVSTRIDSSNLPHNSLLAISRVTFLVGLPMSSGASRGTEQVKIPSNM</sequence>
<protein>
    <recommendedName>
        <fullName evidence="2">Thioesterase domain-containing protein</fullName>
    </recommendedName>
</protein>
<proteinExistence type="predicted"/>